<feature type="region of interest" description="Disordered" evidence="1">
    <location>
        <begin position="148"/>
        <end position="169"/>
    </location>
</feature>
<keyword evidence="3" id="KW-1185">Reference proteome</keyword>
<dbReference type="Proteomes" id="UP001370490">
    <property type="component" value="Unassembled WGS sequence"/>
</dbReference>
<name>A0AAN8V6X9_9MAGN</name>
<comment type="caution">
    <text evidence="2">The sequence shown here is derived from an EMBL/GenBank/DDBJ whole genome shotgun (WGS) entry which is preliminary data.</text>
</comment>
<protein>
    <submittedName>
        <fullName evidence="2">Uncharacterized protein</fullName>
    </submittedName>
</protein>
<dbReference type="EMBL" id="JBAMMX010000014">
    <property type="protein sequence ID" value="KAK6927879.1"/>
    <property type="molecule type" value="Genomic_DNA"/>
</dbReference>
<feature type="compositionally biased region" description="Acidic residues" evidence="1">
    <location>
        <begin position="148"/>
        <end position="164"/>
    </location>
</feature>
<gene>
    <name evidence="2" type="ORF">RJ641_006470</name>
</gene>
<feature type="compositionally biased region" description="Polar residues" evidence="1">
    <location>
        <begin position="361"/>
        <end position="370"/>
    </location>
</feature>
<evidence type="ECO:0000256" key="1">
    <source>
        <dbReference type="SAM" id="MobiDB-lite"/>
    </source>
</evidence>
<sequence>MSLKRKKWSELEEQTLISKYSELLNSGTLAKLKTREKKFKPIAEHVNSAHHLQDPHTYPFKWSWRDVSIKVQNMRHQYIGVKQKIRGSNGEFNWRDGEDHWQNFLKYKEVFGDVDIDVKSKRVNGEELDLFSNGSDVLGLGFDCEEFEDDDDEGGTEEGEEVEDSSAKRAKKGLGFRRIGSVGSHVLEMRDMGMRREERSREREFRREQGVLERDERRRKRKIKNEERRDEVEEKIKSREFELEERQMAWMRREYERRMRLEREFYEERRRRMKVEERREEEEMEWRERMVKLQIEHEKRMVQMHADACQTQMQILGSMARLLCQFFGSANDGLGGGLGPLPPQVLQNIQHPGGLGHNGKSDVNSPSEFI</sequence>
<dbReference type="PANTHER" id="PTHR37076">
    <property type="entry name" value="HISTONE-LYSINE N-METHYLTRANSFERASE, H3 LYSINE-79 SPECIFIC-LIKE-RELATED"/>
    <property type="match status" value="1"/>
</dbReference>
<dbReference type="PANTHER" id="PTHR37076:SF3">
    <property type="entry name" value="STRESS RESPONSE PROTEIN NST1-LIKE"/>
    <property type="match status" value="1"/>
</dbReference>
<accession>A0AAN8V6X9</accession>
<reference evidence="2 3" key="1">
    <citation type="submission" date="2023-12" db="EMBL/GenBank/DDBJ databases">
        <title>A high-quality genome assembly for Dillenia turbinata (Dilleniales).</title>
        <authorList>
            <person name="Chanderbali A."/>
        </authorList>
    </citation>
    <scope>NUCLEOTIDE SEQUENCE [LARGE SCALE GENOMIC DNA]</scope>
    <source>
        <strain evidence="2">LSX21</strain>
        <tissue evidence="2">Leaf</tissue>
    </source>
</reference>
<feature type="region of interest" description="Disordered" evidence="1">
    <location>
        <begin position="350"/>
        <end position="370"/>
    </location>
</feature>
<dbReference type="AlphaFoldDB" id="A0AAN8V6X9"/>
<proteinExistence type="predicted"/>
<organism evidence="2 3">
    <name type="scientific">Dillenia turbinata</name>
    <dbReference type="NCBI Taxonomy" id="194707"/>
    <lineage>
        <taxon>Eukaryota</taxon>
        <taxon>Viridiplantae</taxon>
        <taxon>Streptophyta</taxon>
        <taxon>Embryophyta</taxon>
        <taxon>Tracheophyta</taxon>
        <taxon>Spermatophyta</taxon>
        <taxon>Magnoliopsida</taxon>
        <taxon>eudicotyledons</taxon>
        <taxon>Gunneridae</taxon>
        <taxon>Pentapetalae</taxon>
        <taxon>Dilleniales</taxon>
        <taxon>Dilleniaceae</taxon>
        <taxon>Dillenia</taxon>
    </lineage>
</organism>
<evidence type="ECO:0000313" key="3">
    <source>
        <dbReference type="Proteomes" id="UP001370490"/>
    </source>
</evidence>
<evidence type="ECO:0000313" key="2">
    <source>
        <dbReference type="EMBL" id="KAK6927879.1"/>
    </source>
</evidence>